<accession>A0A2S9JTY1</accession>
<dbReference type="Pfam" id="PF22292">
    <property type="entry name" value="DUF6965"/>
    <property type="match status" value="1"/>
</dbReference>
<organism evidence="2 3">
    <name type="scientific">Sphingobacterium gobiense</name>
    <dbReference type="NCBI Taxonomy" id="1382456"/>
    <lineage>
        <taxon>Bacteria</taxon>
        <taxon>Pseudomonadati</taxon>
        <taxon>Bacteroidota</taxon>
        <taxon>Sphingobacteriia</taxon>
        <taxon>Sphingobacteriales</taxon>
        <taxon>Sphingobacteriaceae</taxon>
        <taxon>Sphingobacterium</taxon>
    </lineage>
</organism>
<evidence type="ECO:0000313" key="3">
    <source>
        <dbReference type="Proteomes" id="UP000238642"/>
    </source>
</evidence>
<dbReference type="InterPro" id="IPR054238">
    <property type="entry name" value="DUF6965"/>
</dbReference>
<dbReference type="EMBL" id="PVBS01000001">
    <property type="protein sequence ID" value="PRD56611.1"/>
    <property type="molecule type" value="Genomic_DNA"/>
</dbReference>
<dbReference type="RefSeq" id="WP_105723587.1">
    <property type="nucleotide sequence ID" value="NZ_PVBS01000001.1"/>
</dbReference>
<gene>
    <name evidence="2" type="ORF">C5749_05080</name>
</gene>
<reference evidence="2 3" key="1">
    <citation type="submission" date="2018-02" db="EMBL/GenBank/DDBJ databases">
        <title>The draft genome of Sphingobacterium gobiense H7.</title>
        <authorList>
            <person name="Li L."/>
            <person name="Liu L."/>
            <person name="Zhang X."/>
            <person name="Wang T."/>
            <person name="Liang L."/>
        </authorList>
    </citation>
    <scope>NUCLEOTIDE SEQUENCE [LARGE SCALE GENOMIC DNA]</scope>
    <source>
        <strain evidence="2 3">ACCC 05757</strain>
    </source>
</reference>
<sequence length="66" mass="7810">MITIEELKSELLAKSLPERVEISQEQVVVDVDTFLKIQFIEVEAWKKDLEKCPAYLRLMKFREAIK</sequence>
<proteinExistence type="predicted"/>
<feature type="domain" description="DUF6965" evidence="1">
    <location>
        <begin position="3"/>
        <end position="66"/>
    </location>
</feature>
<dbReference type="OrthoDB" id="770452at2"/>
<dbReference type="Proteomes" id="UP000238642">
    <property type="component" value="Unassembled WGS sequence"/>
</dbReference>
<dbReference type="AlphaFoldDB" id="A0A2S9JTY1"/>
<comment type="caution">
    <text evidence="2">The sequence shown here is derived from an EMBL/GenBank/DDBJ whole genome shotgun (WGS) entry which is preliminary data.</text>
</comment>
<keyword evidence="3" id="KW-1185">Reference proteome</keyword>
<name>A0A2S9JTY1_9SPHI</name>
<evidence type="ECO:0000259" key="1">
    <source>
        <dbReference type="Pfam" id="PF22292"/>
    </source>
</evidence>
<protein>
    <recommendedName>
        <fullName evidence="1">DUF6965 domain-containing protein</fullName>
    </recommendedName>
</protein>
<evidence type="ECO:0000313" key="2">
    <source>
        <dbReference type="EMBL" id="PRD56611.1"/>
    </source>
</evidence>